<dbReference type="OMA" id="HQDYHDP"/>
<proteinExistence type="predicted"/>
<dbReference type="RefSeq" id="XP_008082547.1">
    <property type="nucleotide sequence ID" value="XM_008084356.1"/>
</dbReference>
<dbReference type="eggNOG" id="ENOG502SPX2">
    <property type="taxonomic scope" value="Eukaryota"/>
</dbReference>
<dbReference type="GeneID" id="19463158"/>
<dbReference type="EMBL" id="KE145363">
    <property type="protein sequence ID" value="EPE31136.1"/>
    <property type="molecule type" value="Genomic_DNA"/>
</dbReference>
<reference evidence="1 2" key="1">
    <citation type="journal article" date="2013" name="BMC Genomics">
        <title>Genomics-driven discovery of the pneumocandin biosynthetic gene cluster in the fungus Glarea lozoyensis.</title>
        <authorList>
            <person name="Chen L."/>
            <person name="Yue Q."/>
            <person name="Zhang X."/>
            <person name="Xiang M."/>
            <person name="Wang C."/>
            <person name="Li S."/>
            <person name="Che Y."/>
            <person name="Ortiz-Lopez F.J."/>
            <person name="Bills G.F."/>
            <person name="Liu X."/>
            <person name="An Z."/>
        </authorList>
    </citation>
    <scope>NUCLEOTIDE SEQUENCE [LARGE SCALE GENOMIC DNA]</scope>
    <source>
        <strain evidence="2">ATCC 20868 / MF5171</strain>
    </source>
</reference>
<evidence type="ECO:0000313" key="2">
    <source>
        <dbReference type="Proteomes" id="UP000016922"/>
    </source>
</evidence>
<evidence type="ECO:0000313" key="1">
    <source>
        <dbReference type="EMBL" id="EPE31136.1"/>
    </source>
</evidence>
<name>S3DGH6_GLAL2</name>
<dbReference type="HOGENOM" id="CLU_065414_1_0_1"/>
<dbReference type="AlphaFoldDB" id="S3DGH6"/>
<dbReference type="OrthoDB" id="5410365at2759"/>
<dbReference type="KEGG" id="glz:GLAREA_04103"/>
<dbReference type="Proteomes" id="UP000016922">
    <property type="component" value="Unassembled WGS sequence"/>
</dbReference>
<organism evidence="1 2">
    <name type="scientific">Glarea lozoyensis (strain ATCC 20868 / MF5171)</name>
    <dbReference type="NCBI Taxonomy" id="1116229"/>
    <lineage>
        <taxon>Eukaryota</taxon>
        <taxon>Fungi</taxon>
        <taxon>Dikarya</taxon>
        <taxon>Ascomycota</taxon>
        <taxon>Pezizomycotina</taxon>
        <taxon>Leotiomycetes</taxon>
        <taxon>Helotiales</taxon>
        <taxon>Helotiaceae</taxon>
        <taxon>Glarea</taxon>
    </lineage>
</organism>
<keyword evidence="2" id="KW-1185">Reference proteome</keyword>
<sequence>MSNIPLSVFMNGYLDPAQVVLGRLVLDMKNPGQNFCPHGELQLRKDVDFSKAPFSNLKSLANAESPSHFKGALSKILNVFAERSRTSVDDISTSAATRYQLLNVNIQFESIFNNDEGKKWLEKVILTGSEVYMVVGLHTLQDASIGLDCAASSEAGATLQAPIADSLLPGASAIPGAALDAKFEGGVNSKSSLGASFVAPGERIIAVQYQRVKFQMSSSKSPKGIADAILDKKTVWKSFGSARGGADLDTFEATLVEKMTEDDIGEDVEVEGTCADNGQVFAILL</sequence>
<accession>S3DGH6</accession>
<protein>
    <submittedName>
        <fullName evidence="1">Uncharacterized protein</fullName>
    </submittedName>
</protein>
<gene>
    <name evidence="1" type="ORF">GLAREA_04103</name>
</gene>